<gene>
    <name evidence="1" type="ORF">CRG98_030016</name>
</gene>
<protein>
    <submittedName>
        <fullName evidence="1">Uncharacterized protein</fullName>
    </submittedName>
</protein>
<organism evidence="1 2">
    <name type="scientific">Punica granatum</name>
    <name type="common">Pomegranate</name>
    <dbReference type="NCBI Taxonomy" id="22663"/>
    <lineage>
        <taxon>Eukaryota</taxon>
        <taxon>Viridiplantae</taxon>
        <taxon>Streptophyta</taxon>
        <taxon>Embryophyta</taxon>
        <taxon>Tracheophyta</taxon>
        <taxon>Spermatophyta</taxon>
        <taxon>Magnoliopsida</taxon>
        <taxon>eudicotyledons</taxon>
        <taxon>Gunneridae</taxon>
        <taxon>Pentapetalae</taxon>
        <taxon>rosids</taxon>
        <taxon>malvids</taxon>
        <taxon>Myrtales</taxon>
        <taxon>Lythraceae</taxon>
        <taxon>Punica</taxon>
    </lineage>
</organism>
<evidence type="ECO:0000313" key="2">
    <source>
        <dbReference type="Proteomes" id="UP000233551"/>
    </source>
</evidence>
<dbReference type="EMBL" id="PGOL01002225">
    <property type="protein sequence ID" value="PKI49593.1"/>
    <property type="molecule type" value="Genomic_DNA"/>
</dbReference>
<keyword evidence="2" id="KW-1185">Reference proteome</keyword>
<dbReference type="AlphaFoldDB" id="A0A2I0J0Q8"/>
<accession>A0A2I0J0Q8</accession>
<reference evidence="1 2" key="1">
    <citation type="submission" date="2017-11" db="EMBL/GenBank/DDBJ databases">
        <title>De-novo sequencing of pomegranate (Punica granatum L.) genome.</title>
        <authorList>
            <person name="Akparov Z."/>
            <person name="Amiraslanov A."/>
            <person name="Hajiyeva S."/>
            <person name="Abbasov M."/>
            <person name="Kaur K."/>
            <person name="Hamwieh A."/>
            <person name="Solovyev V."/>
            <person name="Salamov A."/>
            <person name="Braich B."/>
            <person name="Kosarev P."/>
            <person name="Mahmoud A."/>
            <person name="Hajiyev E."/>
            <person name="Babayeva S."/>
            <person name="Izzatullayeva V."/>
            <person name="Mammadov A."/>
            <person name="Mammadov A."/>
            <person name="Sharifova S."/>
            <person name="Ojaghi J."/>
            <person name="Eynullazada K."/>
            <person name="Bayramov B."/>
            <person name="Abdulazimova A."/>
            <person name="Shahmuradov I."/>
        </authorList>
    </citation>
    <scope>NUCLEOTIDE SEQUENCE [LARGE SCALE GENOMIC DNA]</scope>
    <source>
        <strain evidence="2">cv. AG2017</strain>
        <tissue evidence="1">Leaf</tissue>
    </source>
</reference>
<comment type="caution">
    <text evidence="1">The sequence shown here is derived from an EMBL/GenBank/DDBJ whole genome shotgun (WGS) entry which is preliminary data.</text>
</comment>
<proteinExistence type="predicted"/>
<sequence>MARLRSWMRRTGFSGPDSPHGWNVRLEASNRKSKPGNGLRGWKICRLGSLVVFGLSRVGRPVFDRRLLVRGSGAPGVLSGKAFVRVRGCPGLSRMLLKYARMCHWSLWHQEGLSESHIGYLLMLR</sequence>
<name>A0A2I0J0Q8_PUNGR</name>
<evidence type="ECO:0000313" key="1">
    <source>
        <dbReference type="EMBL" id="PKI49593.1"/>
    </source>
</evidence>
<dbReference type="Proteomes" id="UP000233551">
    <property type="component" value="Unassembled WGS sequence"/>
</dbReference>